<dbReference type="KEGG" id="lri:NCTC12151_01548"/>
<dbReference type="AlphaFoldDB" id="A0A2X4UJP2"/>
<organism evidence="1 2">
    <name type="scientific">Leminorella richardii</name>
    <dbReference type="NCBI Taxonomy" id="158841"/>
    <lineage>
        <taxon>Bacteria</taxon>
        <taxon>Pseudomonadati</taxon>
        <taxon>Pseudomonadota</taxon>
        <taxon>Gammaproteobacteria</taxon>
        <taxon>Enterobacterales</taxon>
        <taxon>Budviciaceae</taxon>
        <taxon>Leminorella</taxon>
    </lineage>
</organism>
<sequence>MNKVRYRVTIEPLSNDDSSIGESVIEISDSQLIHRLISQENINRKAASDRLPLSYFRRASKRPIPSIE</sequence>
<protein>
    <submittedName>
        <fullName evidence="1">Uncharacterized protein</fullName>
    </submittedName>
</protein>
<evidence type="ECO:0000313" key="1">
    <source>
        <dbReference type="EMBL" id="SQI40097.1"/>
    </source>
</evidence>
<reference evidence="1 2" key="1">
    <citation type="submission" date="2018-06" db="EMBL/GenBank/DDBJ databases">
        <authorList>
            <consortium name="Pathogen Informatics"/>
            <person name="Doyle S."/>
        </authorList>
    </citation>
    <scope>NUCLEOTIDE SEQUENCE [LARGE SCALE GENOMIC DNA]</scope>
    <source>
        <strain evidence="1 2">NCTC12151</strain>
    </source>
</reference>
<proteinExistence type="predicted"/>
<dbReference type="Proteomes" id="UP000249005">
    <property type="component" value="Chromosome 1"/>
</dbReference>
<name>A0A2X4UJP2_9GAMM</name>
<accession>A0A2X4UJP2</accession>
<dbReference type="EMBL" id="LS483470">
    <property type="protein sequence ID" value="SQI40097.1"/>
    <property type="molecule type" value="Genomic_DNA"/>
</dbReference>
<evidence type="ECO:0000313" key="2">
    <source>
        <dbReference type="Proteomes" id="UP000249005"/>
    </source>
</evidence>
<gene>
    <name evidence="1" type="ORF">NCTC12151_01548</name>
</gene>
<dbReference type="RefSeq" id="WP_111740109.1">
    <property type="nucleotide sequence ID" value="NZ_LR698987.1"/>
</dbReference>
<keyword evidence="2" id="KW-1185">Reference proteome</keyword>